<dbReference type="InterPro" id="IPR050115">
    <property type="entry name" value="Proteasome_alpha"/>
</dbReference>
<dbReference type="GO" id="GO:0005737">
    <property type="term" value="C:cytoplasm"/>
    <property type="evidence" value="ECO:0007669"/>
    <property type="project" value="UniProtKB-SubCell"/>
</dbReference>
<keyword evidence="1 3" id="KW-0963">Cytoplasm</keyword>
<dbReference type="UniPathway" id="UPA00997"/>
<evidence type="ECO:0000256" key="4">
    <source>
        <dbReference type="PROSITE-ProRule" id="PRU00808"/>
    </source>
</evidence>
<dbReference type="GO" id="GO:0019941">
    <property type="term" value="P:modification-dependent protein catabolic process"/>
    <property type="evidence" value="ECO:0007669"/>
    <property type="project" value="UniProtKB-UniRule"/>
</dbReference>
<dbReference type="InterPro" id="IPR022296">
    <property type="entry name" value="Proteasome_asu_bac"/>
</dbReference>
<dbReference type="GO" id="GO:0004298">
    <property type="term" value="F:threonine-type endopeptidase activity"/>
    <property type="evidence" value="ECO:0007669"/>
    <property type="project" value="InterPro"/>
</dbReference>
<dbReference type="InterPro" id="IPR001353">
    <property type="entry name" value="Proteasome_sua/b"/>
</dbReference>
<dbReference type="RefSeq" id="WP_009482915.1">
    <property type="nucleotide sequence ID" value="NZ_BAFE01000073.1"/>
</dbReference>
<gene>
    <name evidence="3 5" type="primary">prcA</name>
    <name evidence="5" type="ORF">MOPEL_096_00240</name>
</gene>
<dbReference type="MEROPS" id="T01.980"/>
<comment type="pathway">
    <text evidence="3">Protein degradation; proteasomal Pup-dependent pathway.</text>
</comment>
<protein>
    <recommendedName>
        <fullName evidence="3">Proteasome subunit alpha</fullName>
    </recommendedName>
    <alternativeName>
        <fullName evidence="3">20S proteasome alpha subunit</fullName>
    </alternativeName>
    <alternativeName>
        <fullName evidence="3">Proteasome core protein PrcA</fullName>
    </alternativeName>
</protein>
<dbReference type="GO" id="GO:0010498">
    <property type="term" value="P:proteasomal protein catabolic process"/>
    <property type="evidence" value="ECO:0007669"/>
    <property type="project" value="UniProtKB-UniRule"/>
</dbReference>
<accession>H5UTF9</accession>
<dbReference type="GO" id="GO:0019773">
    <property type="term" value="C:proteasome core complex, alpha-subunit complex"/>
    <property type="evidence" value="ECO:0007669"/>
    <property type="project" value="UniProtKB-UniRule"/>
</dbReference>
<keyword evidence="6" id="KW-1185">Reference proteome</keyword>
<dbReference type="SUPFAM" id="SSF56235">
    <property type="entry name" value="N-terminal nucleophile aminohydrolases (Ntn hydrolases)"/>
    <property type="match status" value="1"/>
</dbReference>
<dbReference type="Gene3D" id="3.60.20.10">
    <property type="entry name" value="Glutamine Phosphoribosylpyrophosphate, subunit 1, domain 1"/>
    <property type="match status" value="1"/>
</dbReference>
<dbReference type="PROSITE" id="PS51475">
    <property type="entry name" value="PROTEASOME_ALPHA_2"/>
    <property type="match status" value="1"/>
</dbReference>
<sequence>MSTPFYVAPEQWMKDRAEFARAGIARGRSVVVLSCADGIVLAAQNPSRTLHKVAEIHDRIGFAAVGRYTEFENLRVAGIRHADLRGYSYDRSDVDARGLAGAYAQTLATVFTQEAKPYEVEIVLAEVGPTPEDDELYRLTYDGSVTDERGFVAIGGAAEPVGAVLRERWSAGLTRDEAARLALAALEAAPSSTPATTPASARGETPEVEVALLDRRLLADRTAVPPRARRTFRRLTATDLAAVLGVEGPGDPSGH</sequence>
<evidence type="ECO:0000256" key="2">
    <source>
        <dbReference type="ARBA" id="ARBA00022942"/>
    </source>
</evidence>
<proteinExistence type="inferred from homology"/>
<organism evidence="5 6">
    <name type="scientific">Mobilicoccus pelagius NBRC 104925</name>
    <dbReference type="NCBI Taxonomy" id="1089455"/>
    <lineage>
        <taxon>Bacteria</taxon>
        <taxon>Bacillati</taxon>
        <taxon>Actinomycetota</taxon>
        <taxon>Actinomycetes</taxon>
        <taxon>Micrococcales</taxon>
        <taxon>Dermatophilaceae</taxon>
        <taxon>Mobilicoccus</taxon>
    </lineage>
</organism>
<comment type="activity regulation">
    <text evidence="3">The formation of the proteasomal ATPase ARC-20S proteasome complex, likely via the docking of the C-termini of ARC into the intersubunit pockets in the alpha-rings, may trigger opening of the gate for substrate entry. Interconversion between the open-gate and close-gate conformations leads to a dynamic regulation of the 20S proteasome proteolysis activity.</text>
</comment>
<comment type="subunit">
    <text evidence="3">The 20S proteasome core is composed of 14 alpha and 14 beta subunits that assemble into four stacked heptameric rings, resulting in a barrel-shaped structure. The two inner rings, each composed of seven catalytic beta subunits, are sandwiched by two outer rings, each composed of seven alpha subunits. The catalytic chamber with the active sites is on the inside of the barrel. Has a gated structure, the ends of the cylinder being occluded by the N-termini of the alpha-subunits. Is capped by the proteasome-associated ATPase, ARC.</text>
</comment>
<dbReference type="OrthoDB" id="9775643at2"/>
<comment type="similarity">
    <text evidence="3 4">Belongs to the peptidase T1A family.</text>
</comment>
<dbReference type="EMBL" id="BAFE01000073">
    <property type="protein sequence ID" value="GAB49017.1"/>
    <property type="molecule type" value="Genomic_DNA"/>
</dbReference>
<dbReference type="eggNOG" id="COG0638">
    <property type="taxonomic scope" value="Bacteria"/>
</dbReference>
<evidence type="ECO:0000313" key="5">
    <source>
        <dbReference type="EMBL" id="GAB49017.1"/>
    </source>
</evidence>
<dbReference type="CDD" id="cd01906">
    <property type="entry name" value="proteasome_protease_HslV"/>
    <property type="match status" value="1"/>
</dbReference>
<dbReference type="Pfam" id="PF00227">
    <property type="entry name" value="Proteasome"/>
    <property type="match status" value="1"/>
</dbReference>
<keyword evidence="2 3" id="KW-0647">Proteasome</keyword>
<comment type="function">
    <text evidence="3">Component of the proteasome core, a large protease complex with broad specificity involved in protein degradation.</text>
</comment>
<dbReference type="InterPro" id="IPR023332">
    <property type="entry name" value="Proteasome_alpha-type"/>
</dbReference>
<dbReference type="InterPro" id="IPR029055">
    <property type="entry name" value="Ntn_hydrolases_N"/>
</dbReference>
<reference evidence="5 6" key="1">
    <citation type="submission" date="2012-02" db="EMBL/GenBank/DDBJ databases">
        <title>Whole genome shotgun sequence of Mobilicoccus pelagius NBRC 104925.</title>
        <authorList>
            <person name="Yoshida Y."/>
            <person name="Hosoyama A."/>
            <person name="Tsuchikane K."/>
            <person name="Katsumata H."/>
            <person name="Yamazaki S."/>
            <person name="Fujita N."/>
        </authorList>
    </citation>
    <scope>NUCLEOTIDE SEQUENCE [LARGE SCALE GENOMIC DNA]</scope>
    <source>
        <strain evidence="5 6">NBRC 104925</strain>
    </source>
</reference>
<evidence type="ECO:0000256" key="3">
    <source>
        <dbReference type="HAMAP-Rule" id="MF_00289"/>
    </source>
</evidence>
<evidence type="ECO:0000256" key="1">
    <source>
        <dbReference type="ARBA" id="ARBA00022490"/>
    </source>
</evidence>
<dbReference type="AlphaFoldDB" id="H5UTF9"/>
<evidence type="ECO:0000313" key="6">
    <source>
        <dbReference type="Proteomes" id="UP000004367"/>
    </source>
</evidence>
<dbReference type="NCBIfam" id="TIGR03691">
    <property type="entry name" value="20S_bact_alpha"/>
    <property type="match status" value="1"/>
</dbReference>
<comment type="subcellular location">
    <subcellularLocation>
        <location evidence="3">Cytoplasm</location>
    </subcellularLocation>
</comment>
<dbReference type="Proteomes" id="UP000004367">
    <property type="component" value="Unassembled WGS sequence"/>
</dbReference>
<name>H5UTF9_9MICO</name>
<dbReference type="PANTHER" id="PTHR11599">
    <property type="entry name" value="PROTEASOME SUBUNIT ALPHA/BETA"/>
    <property type="match status" value="1"/>
</dbReference>
<comment type="caution">
    <text evidence="5">The sequence shown here is derived from an EMBL/GenBank/DDBJ whole genome shotgun (WGS) entry which is preliminary data.</text>
</comment>
<dbReference type="HAMAP" id="MF_00289_B">
    <property type="entry name" value="Proteasome_A_B"/>
    <property type="match status" value="1"/>
</dbReference>
<dbReference type="STRING" id="1089455.MOPEL_096_00240"/>